<proteinExistence type="predicted"/>
<comment type="caution">
    <text evidence="2">The sequence shown here is derived from an EMBL/GenBank/DDBJ whole genome shotgun (WGS) entry which is preliminary data.</text>
</comment>
<dbReference type="GeneID" id="17037566"/>
<dbReference type="InterPro" id="IPR002044">
    <property type="entry name" value="CBM20"/>
</dbReference>
<dbReference type="KEGG" id="csl:COCSUDRAFT_44452"/>
<dbReference type="Pfam" id="PF00686">
    <property type="entry name" value="CBM_20"/>
    <property type="match status" value="1"/>
</dbReference>
<evidence type="ECO:0000259" key="1">
    <source>
        <dbReference type="Pfam" id="PF00686"/>
    </source>
</evidence>
<dbReference type="GO" id="GO:2001070">
    <property type="term" value="F:starch binding"/>
    <property type="evidence" value="ECO:0007669"/>
    <property type="project" value="InterPro"/>
</dbReference>
<feature type="domain" description="CBM20" evidence="1">
    <location>
        <begin position="5"/>
        <end position="49"/>
    </location>
</feature>
<gene>
    <name evidence="2" type="ORF">COCSUDRAFT_44452</name>
</gene>
<keyword evidence="3" id="KW-1185">Reference proteome</keyword>
<name>I0YMH5_COCSC</name>
<protein>
    <recommendedName>
        <fullName evidence="1">CBM20 domain-containing protein</fullName>
    </recommendedName>
</protein>
<dbReference type="InterPro" id="IPR013784">
    <property type="entry name" value="Carb-bd-like_fold"/>
</dbReference>
<dbReference type="Proteomes" id="UP000007264">
    <property type="component" value="Unassembled WGS sequence"/>
</dbReference>
<reference evidence="2 3" key="1">
    <citation type="journal article" date="2012" name="Genome Biol.">
        <title>The genome of the polar eukaryotic microalga coccomyxa subellipsoidea reveals traits of cold adaptation.</title>
        <authorList>
            <person name="Blanc G."/>
            <person name="Agarkova I."/>
            <person name="Grimwood J."/>
            <person name="Kuo A."/>
            <person name="Brueggeman A."/>
            <person name="Dunigan D."/>
            <person name="Gurnon J."/>
            <person name="Ladunga I."/>
            <person name="Lindquist E."/>
            <person name="Lucas S."/>
            <person name="Pangilinan J."/>
            <person name="Proschold T."/>
            <person name="Salamov A."/>
            <person name="Schmutz J."/>
            <person name="Weeks D."/>
            <person name="Yamada T."/>
            <person name="Claverie J.M."/>
            <person name="Grigoriev I."/>
            <person name="Van Etten J."/>
            <person name="Lomsadze A."/>
            <person name="Borodovsky M."/>
        </authorList>
    </citation>
    <scope>NUCLEOTIDE SEQUENCE [LARGE SCALE GENOMIC DNA]</scope>
    <source>
        <strain evidence="2 3">C-169</strain>
    </source>
</reference>
<dbReference type="InterPro" id="IPR013783">
    <property type="entry name" value="Ig-like_fold"/>
</dbReference>
<dbReference type="AlphaFoldDB" id="I0YMH5"/>
<evidence type="ECO:0000313" key="2">
    <source>
        <dbReference type="EMBL" id="EIE19594.1"/>
    </source>
</evidence>
<organism evidence="2 3">
    <name type="scientific">Coccomyxa subellipsoidea (strain C-169)</name>
    <name type="common">Green microalga</name>
    <dbReference type="NCBI Taxonomy" id="574566"/>
    <lineage>
        <taxon>Eukaryota</taxon>
        <taxon>Viridiplantae</taxon>
        <taxon>Chlorophyta</taxon>
        <taxon>core chlorophytes</taxon>
        <taxon>Trebouxiophyceae</taxon>
        <taxon>Trebouxiophyceae incertae sedis</taxon>
        <taxon>Coccomyxaceae</taxon>
        <taxon>Coccomyxa</taxon>
        <taxon>Coccomyxa subellipsoidea</taxon>
    </lineage>
</organism>
<dbReference type="SUPFAM" id="SSF49452">
    <property type="entry name" value="Starch-binding domain-like"/>
    <property type="match status" value="1"/>
</dbReference>
<dbReference type="RefSeq" id="XP_005644138.1">
    <property type="nucleotide sequence ID" value="XM_005644081.1"/>
</dbReference>
<accession>I0YMH5</accession>
<evidence type="ECO:0000313" key="3">
    <source>
        <dbReference type="Proteomes" id="UP000007264"/>
    </source>
</evidence>
<dbReference type="OrthoDB" id="550577at2759"/>
<sequence length="173" mass="19709">MERSQGHVWTTTVEIPAGTTIDFKCIELCQNSVIFEEGIMRRVKVEDTEELRTDFAWEQTELLTYDTGARYKKLSFLVPTEELKRPFRKVNLTDILKSDVLAFLSLHNAEWVGPPGVEQPSEMDEYSLGALREYDFEDGATYVIYQAEPSLNAQVCVFTSSSSVFSSNAFAIW</sequence>
<dbReference type="Gene3D" id="2.60.40.10">
    <property type="entry name" value="Immunoglobulins"/>
    <property type="match status" value="1"/>
</dbReference>
<dbReference type="EMBL" id="AGSI01000018">
    <property type="protein sequence ID" value="EIE19594.1"/>
    <property type="molecule type" value="Genomic_DNA"/>
</dbReference>